<reference evidence="2" key="1">
    <citation type="submission" date="2021-01" db="EMBL/GenBank/DDBJ databases">
        <title>Phytophthora aleatoria, a newly-described species from Pinus radiata is distinct from Phytophthora cactorum isolates based on comparative genomics.</title>
        <authorList>
            <person name="Mcdougal R."/>
            <person name="Panda P."/>
            <person name="Williams N."/>
            <person name="Studholme D.J."/>
        </authorList>
    </citation>
    <scope>NUCLEOTIDE SEQUENCE</scope>
    <source>
        <strain evidence="2">NZFS 4037</strain>
    </source>
</reference>
<evidence type="ECO:0000313" key="2">
    <source>
        <dbReference type="EMBL" id="KAG6974945.1"/>
    </source>
</evidence>
<name>A0A8J5MIK5_9STRA</name>
<keyword evidence="3" id="KW-1185">Reference proteome</keyword>
<accession>A0A8J5MIK5</accession>
<protein>
    <recommendedName>
        <fullName evidence="4">Ankyrin repeat-containing domain</fullName>
    </recommendedName>
</protein>
<evidence type="ECO:0000313" key="3">
    <source>
        <dbReference type="Proteomes" id="UP000709295"/>
    </source>
</evidence>
<dbReference type="Proteomes" id="UP000709295">
    <property type="component" value="Unassembled WGS sequence"/>
</dbReference>
<keyword evidence="1" id="KW-1133">Transmembrane helix</keyword>
<dbReference type="Pfam" id="PF13637">
    <property type="entry name" value="Ank_4"/>
    <property type="match status" value="2"/>
</dbReference>
<dbReference type="InterPro" id="IPR002110">
    <property type="entry name" value="Ankyrin_rpt"/>
</dbReference>
<dbReference type="AlphaFoldDB" id="A0A8J5MIK5"/>
<organism evidence="2 3">
    <name type="scientific">Phytophthora aleatoria</name>
    <dbReference type="NCBI Taxonomy" id="2496075"/>
    <lineage>
        <taxon>Eukaryota</taxon>
        <taxon>Sar</taxon>
        <taxon>Stramenopiles</taxon>
        <taxon>Oomycota</taxon>
        <taxon>Peronosporomycetes</taxon>
        <taxon>Peronosporales</taxon>
        <taxon>Peronosporaceae</taxon>
        <taxon>Phytophthora</taxon>
    </lineage>
</organism>
<evidence type="ECO:0000256" key="1">
    <source>
        <dbReference type="SAM" id="Phobius"/>
    </source>
</evidence>
<keyword evidence="1" id="KW-0812">Transmembrane</keyword>
<proteinExistence type="predicted"/>
<dbReference type="SMART" id="SM00248">
    <property type="entry name" value="ANK"/>
    <property type="match status" value="5"/>
</dbReference>
<evidence type="ECO:0008006" key="4">
    <source>
        <dbReference type="Google" id="ProtNLM"/>
    </source>
</evidence>
<dbReference type="Pfam" id="PF12796">
    <property type="entry name" value="Ank_2"/>
    <property type="match status" value="1"/>
</dbReference>
<dbReference type="PANTHER" id="PTHR46586:SF3">
    <property type="entry name" value="ANKYRIN REPEAT-CONTAINING PROTEIN"/>
    <property type="match status" value="1"/>
</dbReference>
<dbReference type="PANTHER" id="PTHR46586">
    <property type="entry name" value="ANKYRIN REPEAT-CONTAINING PROTEIN"/>
    <property type="match status" value="1"/>
</dbReference>
<gene>
    <name evidence="2" type="ORF">JG688_00002841</name>
</gene>
<dbReference type="InterPro" id="IPR052050">
    <property type="entry name" value="SecEffector_AnkRepeat"/>
</dbReference>
<feature type="transmembrane region" description="Helical" evidence="1">
    <location>
        <begin position="641"/>
        <end position="668"/>
    </location>
</feature>
<feature type="transmembrane region" description="Helical" evidence="1">
    <location>
        <begin position="542"/>
        <end position="561"/>
    </location>
</feature>
<dbReference type="EMBL" id="JAENGY010000079">
    <property type="protein sequence ID" value="KAG6974945.1"/>
    <property type="molecule type" value="Genomic_DNA"/>
</dbReference>
<keyword evidence="1" id="KW-0472">Membrane</keyword>
<sequence length="673" mass="74146">MNVPVLTTAFVVCRGCLGAHGVESLSHVVARLDEYLNTFSSYWTVSRACEAGLSRRGLEYLAARDPNWGNGRDAAYVAVKKNRLHVLQWLNECYPERTSWGSLQGRCFINTAAERGHFSILQWLYTNRKEGCTAFAMSIAAAHGRLEMVQWLHQNRREGCTKQAMDDAAGKGHLAVVEWLHTNRQEGCTEDAMDDAAGNGHLEVVRFLHEHRSEGSTSIALGLAAARGHLESQNGYTRRFVDSNVEASQLSATPPVQQRKRDMQTWQSYLSANTLSSFYKVRQACRLGLPRWALEYLAARDPEWNNGSNIAEHATIKGFLHVMQWIGECYPECTSWKTADGGSLMDIAAEFGHLSILQWLHVNRSEGCTTNAMDNAAAVGNLEIVKWLHLYRGEGCSKQAMNDAAANGHIAVVEWLHEHRGEGCDKSAVSNAAANGHPAVVRFLLENRREGSTGDAMCQAAASGHLEMVQWLYVNRGDSHAGAALRCAAENGHAAVVEWLYWIPHVALSSSDELLRLGQSTLLRPSSLGTLPPHRNQSLMRLGFLLLAVVFILAACCHSLANAERASQKKNPETSYNYELTAAENVKQYLKHIKKATAEEERAFPGATQLRGFFEKVAQGSNAKIAVDKVKQVLHKDTRHASVSVAISLLKMLAVVGAISVASGYIVYRVSNS</sequence>
<comment type="caution">
    <text evidence="2">The sequence shown here is derived from an EMBL/GenBank/DDBJ whole genome shotgun (WGS) entry which is preliminary data.</text>
</comment>